<dbReference type="GeneTree" id="ENSGT00940000153737"/>
<dbReference type="Pfam" id="PF12796">
    <property type="entry name" value="Ank_2"/>
    <property type="match status" value="1"/>
</dbReference>
<keyword evidence="17" id="KW-1185">Reference proteome</keyword>
<accession>G1RZ61</accession>
<sequence length="1686" mass="180326">MISTAPLYSSVHNWTSSDRIRMCGINEERRAPLSDEESTTGDCQHFGSQEFCVSSSFSKVELTAVGSGSNARGADPDGSATEKLGHKSEDKPDDPQPKMDYTGNVAEAEGLLVPLSSPGDELKLPASDSTEASNSRADCSWTPLNTQMNKQVDCSPAGVKALDSRQGVGEKNTFILATLGTGVPVEGTLPLVTTNFSPLPAPICPPAPGSASVPPSVPDAFQVPLSVPAPVPHSGLVPVQVATSVPAPSPPLAPVPALAPAPPSVPTLISDSNPLSVSASVLVPVPASAPPSGPVPLSAPAPAPLSVPVSAPPLALIQAPVPPSAPTLVLAPVPTPVLAPMPASTPPAAPAPPSVPMPTPTPSSGPPSTPTLIPAFAPTPVPAPTPAPIFTPAPTPMPAATPAAIPTSAPIPASFSLSRVCFPAAQAPAMQKVPLSFQPGTVLTPSQPLVYIPPPSCGQPLSVATLPTTLGVSSTLTLPVLPSYLQDRCLPGVLASPELRSYPYAFSVLVSLEVNRLPCTSPSGNTSLVTASAKVLPTPQPLLPAPSGSSAPPHPAKMPSGTEQQTEGTSVTFSPLKSPPQLEREMASPPECSEMPLDLSSKSNRQKLPLPNQRKTPPMPVLTPVHTSSKALLSTVLSRSQRTTQAAGGNVTSCLGSTSSPFVIFPEIVRNGDPSTWVKNSTALISTIPGTYVGVANPVPASLLLNKDPNLGLNRDPRHLPKQEPISIIDQGEPKGTGATCGKKSSQAGAEGQPSTVKRYTPARIAPGLPGCQTKELSLWKPTGPANIYPRCSVNGKPTSTQVLPVGWSPYHQASLLSIGISSAGQLTPSQGAPIRPTSVVSEFSGVPSLSSSEAVHGLPEGQPRPGGSFVPEQDPVTKNKTCRIAAKPYEEQVNPVLLTLSPQTGTLALSVQPSGGDIRMNQGPEESESHLCSDSTPKMEGPQGACGLKLAGDTKPKNQVLATYMSHELVLATPQNLPKMPELPLLPHDSHPKELILDVVPSSRRGSSTERPQLGSQVDLGRVKMEKVDGDVVFNLATCFRADGLPVAPQRGQTEVRAKAGQARVKQESIGVFACKNKWQPDDVTESLPPKKMKCSKEKDSEEQQLQPQAKPMVRSSHRPKCRKLPSDPQESTKKSPRGASDSGKEHNGVRGKHKHRKPTKPESQSPGKRADGHEEGSLEKKAKSSFRDFIPVVLSTRTRSQSGSICSSFAGMADSDMGSQEVFPTEEEEEVTPTPAKRRKVRKTQRDTQYRSHHAQDKSLLSQGRRHLWRAREMPWRTEAARQMWDTNEEEEEEEEEGLLKRKKRRRQKSRKYQTGEYLTEQEDEQRRKGRADLKARKQKTSSSQSLEHRLRNRNLLLPNKVQGISDSPNGFLPNNLEEPACLENSEKPSGKRKCKTKHMATVSEEAKDVVLYCLQKDSEDVNHRDNAGYTALHEACSRGWTDILNILLEHGANVNCSAQDGTRPVHDAVVNDNLETIWLLLSYGADPTLATYSGQTAMKLASSDTMKRFLSDHLSDLQGRAEGDPGVSWDFYSSSVLEEKDGFACDLLHNPPGSSDQEGDDPMEEDDFMFELSDKPLLPCYNLQVSVSRGPCNWFLFSDVLKRLKLSSRIFQARFPHFEITTMPKAEFYRQVASSQLLTPAERPGGLDDRSPPGSSETVELVRYEPDLLRLLGSEVEFQSCNS</sequence>
<keyword evidence="2" id="KW-0678">Repressor</keyword>
<dbReference type="Pfam" id="PF16553">
    <property type="entry name" value="PUFD"/>
    <property type="match status" value="1"/>
</dbReference>
<evidence type="ECO:0000256" key="10">
    <source>
        <dbReference type="ARBA" id="ARBA00023163"/>
    </source>
</evidence>
<dbReference type="SMART" id="SM00248">
    <property type="entry name" value="ANK"/>
    <property type="match status" value="2"/>
</dbReference>
<keyword evidence="5" id="KW-0677">Repeat</keyword>
<evidence type="ECO:0000313" key="17">
    <source>
        <dbReference type="Proteomes" id="UP000001073"/>
    </source>
</evidence>
<dbReference type="FunFam" id="1.25.40.20:FF:000032">
    <property type="entry name" value="BCL-6 corepressor isoform X1"/>
    <property type="match status" value="1"/>
</dbReference>
<evidence type="ECO:0000313" key="16">
    <source>
        <dbReference type="Ensembl" id="ENSNLEP00000018538.2"/>
    </source>
</evidence>
<dbReference type="EMBL" id="ADFV01009239">
    <property type="status" value="NOT_ANNOTATED_CDS"/>
    <property type="molecule type" value="Genomic_DNA"/>
</dbReference>
<dbReference type="CDD" id="cd14260">
    <property type="entry name" value="PUFD_like_1"/>
    <property type="match status" value="1"/>
</dbReference>
<keyword evidence="6" id="KW-0832">Ubl conjugation</keyword>
<evidence type="ECO:0000256" key="8">
    <source>
        <dbReference type="ARBA" id="ARBA00023015"/>
    </source>
</evidence>
<name>G1RZ61_NOMLE</name>
<keyword evidence="11" id="KW-0539">Nucleus</keyword>
<evidence type="ECO:0000256" key="13">
    <source>
        <dbReference type="PROSITE-ProRule" id="PRU00023"/>
    </source>
</evidence>
<keyword evidence="7" id="KW-0156">Chromatin regulator</keyword>
<feature type="compositionally biased region" description="Polar residues" evidence="14">
    <location>
        <begin position="561"/>
        <end position="575"/>
    </location>
</feature>
<evidence type="ECO:0000256" key="6">
    <source>
        <dbReference type="ARBA" id="ARBA00022843"/>
    </source>
</evidence>
<feature type="compositionally biased region" description="Acidic residues" evidence="14">
    <location>
        <begin position="1289"/>
        <end position="1299"/>
    </location>
</feature>
<gene>
    <name evidence="16" type="primary">BCORL1</name>
</gene>
<dbReference type="HOGENOM" id="CLU_003920_0_0_1"/>
<dbReference type="EMBL" id="ADFV01009238">
    <property type="status" value="NOT_ANNOTATED_CDS"/>
    <property type="molecule type" value="Genomic_DNA"/>
</dbReference>
<feature type="region of interest" description="Disordered" evidence="14">
    <location>
        <begin position="343"/>
        <end position="368"/>
    </location>
</feature>
<feature type="region of interest" description="Disordered" evidence="14">
    <location>
        <begin position="851"/>
        <end position="876"/>
    </location>
</feature>
<proteinExistence type="inferred from homology"/>
<keyword evidence="4" id="KW-0597">Phosphoprotein</keyword>
<feature type="region of interest" description="Disordered" evidence="14">
    <location>
        <begin position="115"/>
        <end position="142"/>
    </location>
</feature>
<evidence type="ECO:0000256" key="12">
    <source>
        <dbReference type="ARBA" id="ARBA00034703"/>
    </source>
</evidence>
<feature type="domain" description="BCL-6 corepressor PCGF1 binding" evidence="15">
    <location>
        <begin position="1568"/>
        <end position="1683"/>
    </location>
</feature>
<feature type="region of interest" description="Disordered" evidence="14">
    <location>
        <begin position="728"/>
        <end position="761"/>
    </location>
</feature>
<keyword evidence="3" id="KW-1017">Isopeptide bond</keyword>
<feature type="region of interest" description="Disordered" evidence="14">
    <location>
        <begin position="537"/>
        <end position="621"/>
    </location>
</feature>
<dbReference type="EMBL" id="ADFV01009241">
    <property type="status" value="NOT_ANNOTATED_CDS"/>
    <property type="molecule type" value="Genomic_DNA"/>
</dbReference>
<dbReference type="InterPro" id="IPR036770">
    <property type="entry name" value="Ankyrin_rpt-contain_sf"/>
</dbReference>
<reference evidence="16 17" key="1">
    <citation type="submission" date="2012-10" db="EMBL/GenBank/DDBJ databases">
        <authorList>
            <consortium name="Gibbon Genome Sequencing Consortium"/>
        </authorList>
    </citation>
    <scope>NUCLEOTIDE SEQUENCE [LARGE SCALE GENOMIC DNA]</scope>
</reference>
<dbReference type="GO" id="GO:0005886">
    <property type="term" value="C:plasma membrane"/>
    <property type="evidence" value="ECO:0007669"/>
    <property type="project" value="Ensembl"/>
</dbReference>
<dbReference type="GO" id="GO:0006325">
    <property type="term" value="P:chromatin organization"/>
    <property type="evidence" value="ECO:0007669"/>
    <property type="project" value="UniProtKB-KW"/>
</dbReference>
<evidence type="ECO:0000256" key="5">
    <source>
        <dbReference type="ARBA" id="ARBA00022737"/>
    </source>
</evidence>
<feature type="region of interest" description="Disordered" evidence="14">
    <location>
        <begin position="912"/>
        <end position="952"/>
    </location>
</feature>
<evidence type="ECO:0000256" key="2">
    <source>
        <dbReference type="ARBA" id="ARBA00022491"/>
    </source>
</evidence>
<feature type="compositionally biased region" description="Basic and acidic residues" evidence="14">
    <location>
        <begin position="83"/>
        <end position="97"/>
    </location>
</feature>
<dbReference type="EMBL" id="ADFV01009245">
    <property type="status" value="NOT_ANNOTATED_CDS"/>
    <property type="molecule type" value="Genomic_DNA"/>
</dbReference>
<dbReference type="PROSITE" id="PS50088">
    <property type="entry name" value="ANK_REPEAT"/>
    <property type="match status" value="2"/>
</dbReference>
<dbReference type="EMBL" id="ADFV01009243">
    <property type="status" value="NOT_ANNOTATED_CDS"/>
    <property type="molecule type" value="Genomic_DNA"/>
</dbReference>
<feature type="compositionally biased region" description="Polar residues" evidence="14">
    <location>
        <begin position="743"/>
        <end position="758"/>
    </location>
</feature>
<dbReference type="InParanoid" id="G1RZ61"/>
<evidence type="ECO:0000256" key="7">
    <source>
        <dbReference type="ARBA" id="ARBA00022853"/>
    </source>
</evidence>
<feature type="compositionally biased region" description="Polar residues" evidence="14">
    <location>
        <begin position="1197"/>
        <end position="1209"/>
    </location>
</feature>
<feature type="region of interest" description="Disordered" evidence="14">
    <location>
        <begin position="66"/>
        <end position="102"/>
    </location>
</feature>
<dbReference type="EMBL" id="ADFV01009242">
    <property type="status" value="NOT_ANNOTATED_CDS"/>
    <property type="molecule type" value="Genomic_DNA"/>
</dbReference>
<feature type="compositionally biased region" description="Polar residues" evidence="14">
    <location>
        <begin position="127"/>
        <end position="142"/>
    </location>
</feature>
<dbReference type="InterPro" id="IPR047144">
    <property type="entry name" value="BCOR-like"/>
</dbReference>
<reference evidence="16" key="3">
    <citation type="submission" date="2025-09" db="UniProtKB">
        <authorList>
            <consortium name="Ensembl"/>
        </authorList>
    </citation>
    <scope>IDENTIFICATION</scope>
</reference>
<feature type="compositionally biased region" description="Basic and acidic residues" evidence="14">
    <location>
        <begin position="1327"/>
        <end position="1338"/>
    </location>
</feature>
<feature type="compositionally biased region" description="Basic residues" evidence="14">
    <location>
        <begin position="1151"/>
        <end position="1160"/>
    </location>
</feature>
<evidence type="ECO:0000256" key="3">
    <source>
        <dbReference type="ARBA" id="ARBA00022499"/>
    </source>
</evidence>
<dbReference type="EMBL" id="ADFV01009244">
    <property type="status" value="NOT_ANNOTATED_CDS"/>
    <property type="molecule type" value="Genomic_DNA"/>
</dbReference>
<keyword evidence="10" id="KW-0804">Transcription</keyword>
<feature type="compositionally biased region" description="Basic and acidic residues" evidence="14">
    <location>
        <begin position="1170"/>
        <end position="1188"/>
    </location>
</feature>
<dbReference type="GO" id="GO:0000122">
    <property type="term" value="P:negative regulation of transcription by RNA polymerase II"/>
    <property type="evidence" value="ECO:0007669"/>
    <property type="project" value="TreeGrafter"/>
</dbReference>
<comment type="subcellular location">
    <subcellularLocation>
        <location evidence="1">Nucleus</location>
    </subcellularLocation>
</comment>
<dbReference type="PANTHER" id="PTHR24117:SF6">
    <property type="entry name" value="BCL-6 COREPRESSOR-LIKE PROTEIN 1"/>
    <property type="match status" value="1"/>
</dbReference>
<evidence type="ECO:0000256" key="1">
    <source>
        <dbReference type="ARBA" id="ARBA00004123"/>
    </source>
</evidence>
<keyword evidence="8" id="KW-0805">Transcription regulation</keyword>
<dbReference type="Gene3D" id="3.10.260.40">
    <property type="entry name" value="BCL-6 corepressor, PCGF1 binding domain"/>
    <property type="match status" value="1"/>
</dbReference>
<keyword evidence="9 13" id="KW-0040">ANK repeat</keyword>
<feature type="compositionally biased region" description="Basic and acidic residues" evidence="14">
    <location>
        <begin position="1246"/>
        <end position="1259"/>
    </location>
</feature>
<feature type="repeat" description="ANK" evidence="13">
    <location>
        <begin position="1463"/>
        <end position="1495"/>
    </location>
</feature>
<dbReference type="Ensembl" id="ENSNLET00000019466.2">
    <property type="protein sequence ID" value="ENSNLEP00000018538.2"/>
    <property type="gene ID" value="ENSNLEG00000015275.2"/>
</dbReference>
<dbReference type="STRING" id="61853.ENSNLEP00000018538"/>
<dbReference type="FunFam" id="3.10.260.40:FF:000001">
    <property type="entry name" value="BCL-6 corepressor isoform X2"/>
    <property type="match status" value="1"/>
</dbReference>
<feature type="compositionally biased region" description="Basic residues" evidence="14">
    <location>
        <begin position="1303"/>
        <end position="1314"/>
    </location>
</feature>
<dbReference type="Gene3D" id="1.25.40.20">
    <property type="entry name" value="Ankyrin repeat-containing domain"/>
    <property type="match status" value="1"/>
</dbReference>
<dbReference type="PANTHER" id="PTHR24117">
    <property type="entry name" value="AGAP007537-PB"/>
    <property type="match status" value="1"/>
</dbReference>
<evidence type="ECO:0000256" key="11">
    <source>
        <dbReference type="ARBA" id="ARBA00023242"/>
    </source>
</evidence>
<dbReference type="EMBL" id="ADFV01009246">
    <property type="status" value="NOT_ANNOTATED_CDS"/>
    <property type="molecule type" value="Genomic_DNA"/>
</dbReference>
<dbReference type="OMA" id="EFQSWNS"/>
<dbReference type="Proteomes" id="UP000001073">
    <property type="component" value="Chromosome X"/>
</dbReference>
<feature type="repeat" description="ANK" evidence="13">
    <location>
        <begin position="1430"/>
        <end position="1462"/>
    </location>
</feature>
<dbReference type="SUPFAM" id="SSF48403">
    <property type="entry name" value="Ankyrin repeat"/>
    <property type="match status" value="1"/>
</dbReference>
<dbReference type="PROSITE" id="PS50297">
    <property type="entry name" value="ANK_REP_REGION"/>
    <property type="match status" value="2"/>
</dbReference>
<protein>
    <submittedName>
        <fullName evidence="16">BCL6 corepressor like 1</fullName>
    </submittedName>
</protein>
<dbReference type="GO" id="GO:0003714">
    <property type="term" value="F:transcription corepressor activity"/>
    <property type="evidence" value="ECO:0007669"/>
    <property type="project" value="TreeGrafter"/>
</dbReference>
<dbReference type="GO" id="GO:0005654">
    <property type="term" value="C:nucleoplasm"/>
    <property type="evidence" value="ECO:0007669"/>
    <property type="project" value="Ensembl"/>
</dbReference>
<comment type="similarity">
    <text evidence="12">Belongs to the BCOR family.</text>
</comment>
<evidence type="ECO:0000259" key="15">
    <source>
        <dbReference type="Pfam" id="PF16553"/>
    </source>
</evidence>
<evidence type="ECO:0000256" key="4">
    <source>
        <dbReference type="ARBA" id="ARBA00022553"/>
    </source>
</evidence>
<evidence type="ECO:0000256" key="14">
    <source>
        <dbReference type="SAM" id="MobiDB-lite"/>
    </source>
</evidence>
<organism evidence="16 17">
    <name type="scientific">Nomascus leucogenys</name>
    <name type="common">Northern white-cheeked gibbon</name>
    <name type="synonym">Hylobates leucogenys</name>
    <dbReference type="NCBI Taxonomy" id="61853"/>
    <lineage>
        <taxon>Eukaryota</taxon>
        <taxon>Metazoa</taxon>
        <taxon>Chordata</taxon>
        <taxon>Craniata</taxon>
        <taxon>Vertebrata</taxon>
        <taxon>Euteleostomi</taxon>
        <taxon>Mammalia</taxon>
        <taxon>Eutheria</taxon>
        <taxon>Euarchontoglires</taxon>
        <taxon>Primates</taxon>
        <taxon>Haplorrhini</taxon>
        <taxon>Catarrhini</taxon>
        <taxon>Hylobatidae</taxon>
        <taxon>Nomascus</taxon>
    </lineage>
</organism>
<feature type="region of interest" description="Disordered" evidence="14">
    <location>
        <begin position="1287"/>
        <end position="1356"/>
    </location>
</feature>
<feature type="region of interest" description="Disordered" evidence="14">
    <location>
        <begin position="1082"/>
        <end position="1268"/>
    </location>
</feature>
<dbReference type="InterPro" id="IPR032365">
    <property type="entry name" value="PUFD"/>
</dbReference>
<dbReference type="eggNOG" id="ENOG502QSMY">
    <property type="taxonomic scope" value="Eukaryota"/>
</dbReference>
<reference evidence="16" key="2">
    <citation type="submission" date="2025-08" db="UniProtKB">
        <authorList>
            <consortium name="Ensembl"/>
        </authorList>
    </citation>
    <scope>IDENTIFICATION</scope>
</reference>
<dbReference type="FunCoup" id="G1RZ61">
    <property type="interactions" value="1585"/>
</dbReference>
<dbReference type="InterPro" id="IPR002110">
    <property type="entry name" value="Ankyrin_rpt"/>
</dbReference>
<evidence type="ECO:0000256" key="9">
    <source>
        <dbReference type="ARBA" id="ARBA00023043"/>
    </source>
</evidence>
<dbReference type="EMBL" id="ADFV01009237">
    <property type="status" value="NOT_ANNOTATED_CDS"/>
    <property type="molecule type" value="Genomic_DNA"/>
</dbReference>
<dbReference type="EMBL" id="ADFV01009240">
    <property type="status" value="NOT_ANNOTATED_CDS"/>
    <property type="molecule type" value="Genomic_DNA"/>
</dbReference>
<dbReference type="InterPro" id="IPR038227">
    <property type="entry name" value="PUFD_som_sf"/>
</dbReference>